<sequence>MAEPGVGPINPWVAMVGPSETTKNDVFRQAMLKAALDTTPQLTEENYSMWKDKMSGLLELRGVLDTLESTALPLSKDNNAELKLLLISKMDSVTHNNIINADNRSSAKEIWKSIKERFASSQSSNQARIFNEFLYLTFKEDAIEAFITEVRIQIKKL</sequence>
<protein>
    <recommendedName>
        <fullName evidence="3">Retrotransposon Copia-like N-terminal domain-containing protein</fullName>
    </recommendedName>
</protein>
<evidence type="ECO:0000313" key="2">
    <source>
        <dbReference type="Proteomes" id="UP000037035"/>
    </source>
</evidence>
<feature type="non-terminal residue" evidence="1">
    <location>
        <position position="157"/>
    </location>
</feature>
<name>A0A0L6ULH8_9BASI</name>
<dbReference type="Proteomes" id="UP000037035">
    <property type="component" value="Unassembled WGS sequence"/>
</dbReference>
<proteinExistence type="predicted"/>
<gene>
    <name evidence="1" type="ORF">VP01_5057g2</name>
</gene>
<dbReference type="AlphaFoldDB" id="A0A0L6ULH8"/>
<dbReference type="VEuPathDB" id="FungiDB:VP01_5057g2"/>
<evidence type="ECO:0008006" key="3">
    <source>
        <dbReference type="Google" id="ProtNLM"/>
    </source>
</evidence>
<reference evidence="1 2" key="1">
    <citation type="submission" date="2015-08" db="EMBL/GenBank/DDBJ databases">
        <title>Next Generation Sequencing and Analysis of the Genome of Puccinia sorghi L Schw, the Causal Agent of Maize Common Rust.</title>
        <authorList>
            <person name="Rochi L."/>
            <person name="Burguener G."/>
            <person name="Darino M."/>
            <person name="Turjanski A."/>
            <person name="Kreff E."/>
            <person name="Dieguez M.J."/>
            <person name="Sacco F."/>
        </authorList>
    </citation>
    <scope>NUCLEOTIDE SEQUENCE [LARGE SCALE GENOMIC DNA]</scope>
    <source>
        <strain evidence="1 2">RO10H11247</strain>
    </source>
</reference>
<comment type="caution">
    <text evidence="1">The sequence shown here is derived from an EMBL/GenBank/DDBJ whole genome shotgun (WGS) entry which is preliminary data.</text>
</comment>
<keyword evidence="2" id="KW-1185">Reference proteome</keyword>
<dbReference type="OrthoDB" id="7700734at2759"/>
<organism evidence="1 2">
    <name type="scientific">Puccinia sorghi</name>
    <dbReference type="NCBI Taxonomy" id="27349"/>
    <lineage>
        <taxon>Eukaryota</taxon>
        <taxon>Fungi</taxon>
        <taxon>Dikarya</taxon>
        <taxon>Basidiomycota</taxon>
        <taxon>Pucciniomycotina</taxon>
        <taxon>Pucciniomycetes</taxon>
        <taxon>Pucciniales</taxon>
        <taxon>Pucciniaceae</taxon>
        <taxon>Puccinia</taxon>
    </lineage>
</organism>
<evidence type="ECO:0000313" key="1">
    <source>
        <dbReference type="EMBL" id="KNZ49378.1"/>
    </source>
</evidence>
<accession>A0A0L6ULH8</accession>
<dbReference type="EMBL" id="LAVV01010228">
    <property type="protein sequence ID" value="KNZ49378.1"/>
    <property type="molecule type" value="Genomic_DNA"/>
</dbReference>